<dbReference type="InterPro" id="IPR001451">
    <property type="entry name" value="Hexapep"/>
</dbReference>
<keyword evidence="2" id="KW-0808">Transferase</keyword>
<evidence type="ECO:0000313" key="5">
    <source>
        <dbReference type="EMBL" id="MCX3264082.1"/>
    </source>
</evidence>
<dbReference type="CDD" id="cd03358">
    <property type="entry name" value="LbH_WxcM_N_like"/>
    <property type="match status" value="1"/>
</dbReference>
<protein>
    <submittedName>
        <fullName evidence="5">Acyltransferase</fullName>
    </submittedName>
</protein>
<dbReference type="InterPro" id="IPR050179">
    <property type="entry name" value="Trans_hexapeptide_repeat"/>
</dbReference>
<dbReference type="PROSITE" id="PS00101">
    <property type="entry name" value="HEXAPEP_TRANSFERASES"/>
    <property type="match status" value="1"/>
</dbReference>
<organism evidence="5 6">
    <name type="scientific">Pedobacter agri</name>
    <dbReference type="NCBI Taxonomy" id="454586"/>
    <lineage>
        <taxon>Bacteria</taxon>
        <taxon>Pseudomonadati</taxon>
        <taxon>Bacteroidota</taxon>
        <taxon>Sphingobacteriia</taxon>
        <taxon>Sphingobacteriales</taxon>
        <taxon>Sphingobacteriaceae</taxon>
        <taxon>Pedobacter</taxon>
    </lineage>
</organism>
<dbReference type="SUPFAM" id="SSF51161">
    <property type="entry name" value="Trimeric LpxA-like enzymes"/>
    <property type="match status" value="1"/>
</dbReference>
<accession>A0A9X3DB75</accession>
<dbReference type="Proteomes" id="UP001142592">
    <property type="component" value="Unassembled WGS sequence"/>
</dbReference>
<evidence type="ECO:0000313" key="6">
    <source>
        <dbReference type="Proteomes" id="UP001142592"/>
    </source>
</evidence>
<evidence type="ECO:0000256" key="3">
    <source>
        <dbReference type="ARBA" id="ARBA00022737"/>
    </source>
</evidence>
<dbReference type="PANTHER" id="PTHR43300">
    <property type="entry name" value="ACETYLTRANSFERASE"/>
    <property type="match status" value="1"/>
</dbReference>
<dbReference type="Pfam" id="PF14602">
    <property type="entry name" value="Hexapep_2"/>
    <property type="match status" value="1"/>
</dbReference>
<dbReference type="InterPro" id="IPR011004">
    <property type="entry name" value="Trimer_LpxA-like_sf"/>
</dbReference>
<dbReference type="RefSeq" id="WP_010602300.1">
    <property type="nucleotide sequence ID" value="NZ_JAPJUH010000002.1"/>
</dbReference>
<evidence type="ECO:0000256" key="1">
    <source>
        <dbReference type="ARBA" id="ARBA00007274"/>
    </source>
</evidence>
<dbReference type="AlphaFoldDB" id="A0A9X3DB75"/>
<dbReference type="GO" id="GO:0016746">
    <property type="term" value="F:acyltransferase activity"/>
    <property type="evidence" value="ECO:0007669"/>
    <property type="project" value="UniProtKB-KW"/>
</dbReference>
<dbReference type="EMBL" id="JAPJUH010000002">
    <property type="protein sequence ID" value="MCX3264082.1"/>
    <property type="molecule type" value="Genomic_DNA"/>
</dbReference>
<reference evidence="5" key="1">
    <citation type="submission" date="2022-11" db="EMBL/GenBank/DDBJ databases">
        <authorList>
            <person name="Graham C."/>
            <person name="Newman J.D."/>
        </authorList>
    </citation>
    <scope>NUCLEOTIDE SEQUENCE</scope>
    <source>
        <strain evidence="5">DSM 19486</strain>
    </source>
</reference>
<keyword evidence="3" id="KW-0677">Repeat</keyword>
<comment type="similarity">
    <text evidence="1">Belongs to the transferase hexapeptide repeat family.</text>
</comment>
<keyword evidence="4 5" id="KW-0012">Acyltransferase</keyword>
<dbReference type="Gene3D" id="2.160.10.10">
    <property type="entry name" value="Hexapeptide repeat proteins"/>
    <property type="match status" value="1"/>
</dbReference>
<dbReference type="PANTHER" id="PTHR43300:SF4">
    <property type="entry name" value="ACYL-[ACYL-CARRIER-PROTEIN]--UDP-N-ACETYLGLUCOSAMINE O-ACYLTRANSFERASE"/>
    <property type="match status" value="1"/>
</dbReference>
<name>A0A9X3DB75_9SPHI</name>
<gene>
    <name evidence="5" type="ORF">OQZ29_04960</name>
</gene>
<comment type="caution">
    <text evidence="5">The sequence shown here is derived from an EMBL/GenBank/DDBJ whole genome shotgun (WGS) entry which is preliminary data.</text>
</comment>
<dbReference type="InterPro" id="IPR018357">
    <property type="entry name" value="Hexapep_transf_CS"/>
</dbReference>
<evidence type="ECO:0000256" key="4">
    <source>
        <dbReference type="ARBA" id="ARBA00023315"/>
    </source>
</evidence>
<evidence type="ECO:0000256" key="2">
    <source>
        <dbReference type="ARBA" id="ARBA00022679"/>
    </source>
</evidence>
<sequence>MKIHSLADVQTKNIGIDTQIWQFVVILKNACIGNNCNINCNCFIENDVIIGNNVTVKSGVQLWDGLRIEDNVFIGPNVTFTNDLVPRSKIYPKSFSQTIIKKGCSIGANSTIIAGITLGEMSFLGAGSVLTKSIAPYTVWYGNPAKHRGYITEDQVLLGLDLVDKKTKKKYFIENFKPIER</sequence>
<proteinExistence type="inferred from homology"/>
<dbReference type="Pfam" id="PF00132">
    <property type="entry name" value="Hexapep"/>
    <property type="match status" value="1"/>
</dbReference>
<keyword evidence="6" id="KW-1185">Reference proteome</keyword>